<evidence type="ECO:0000313" key="2">
    <source>
        <dbReference type="Proteomes" id="UP000236291"/>
    </source>
</evidence>
<comment type="caution">
    <text evidence="1">The sequence shown here is derived from an EMBL/GenBank/DDBJ whole genome shotgun (WGS) entry which is preliminary data.</text>
</comment>
<reference evidence="1 2" key="1">
    <citation type="journal article" date="2014" name="Am. J. Bot.">
        <title>Genome assembly and annotation for red clover (Trifolium pratense; Fabaceae).</title>
        <authorList>
            <person name="Istvanek J."/>
            <person name="Jaros M."/>
            <person name="Krenek A."/>
            <person name="Repkova J."/>
        </authorList>
    </citation>
    <scope>NUCLEOTIDE SEQUENCE [LARGE SCALE GENOMIC DNA]</scope>
    <source>
        <strain evidence="2">cv. Tatra</strain>
        <tissue evidence="1">Young leaves</tissue>
    </source>
</reference>
<reference evidence="1 2" key="2">
    <citation type="journal article" date="2017" name="Front. Plant Sci.">
        <title>Gene Classification and Mining of Molecular Markers Useful in Red Clover (Trifolium pratense) Breeding.</title>
        <authorList>
            <person name="Istvanek J."/>
            <person name="Dluhosova J."/>
            <person name="Dluhos P."/>
            <person name="Patkova L."/>
            <person name="Nedelnik J."/>
            <person name="Repkova J."/>
        </authorList>
    </citation>
    <scope>NUCLEOTIDE SEQUENCE [LARGE SCALE GENOMIC DNA]</scope>
    <source>
        <strain evidence="2">cv. Tatra</strain>
        <tissue evidence="1">Young leaves</tissue>
    </source>
</reference>
<evidence type="ECO:0000313" key="1">
    <source>
        <dbReference type="EMBL" id="PNY11641.1"/>
    </source>
</evidence>
<dbReference type="AlphaFoldDB" id="A0A2K3P8M7"/>
<sequence>MMDSTSRVSRRTYPPLLFYMDSDVDYHGRIIFKGNKSSSESKMVSKNSIPLSFYYNTTVVYYPSLSKMDIFLSNHEETTMLPNKNHPLSFYFYSDSTDPDPWSACKLYSIIIHAFHRRLQLL</sequence>
<proteinExistence type="predicted"/>
<organism evidence="1 2">
    <name type="scientific">Trifolium pratense</name>
    <name type="common">Red clover</name>
    <dbReference type="NCBI Taxonomy" id="57577"/>
    <lineage>
        <taxon>Eukaryota</taxon>
        <taxon>Viridiplantae</taxon>
        <taxon>Streptophyta</taxon>
        <taxon>Embryophyta</taxon>
        <taxon>Tracheophyta</taxon>
        <taxon>Spermatophyta</taxon>
        <taxon>Magnoliopsida</taxon>
        <taxon>eudicotyledons</taxon>
        <taxon>Gunneridae</taxon>
        <taxon>Pentapetalae</taxon>
        <taxon>rosids</taxon>
        <taxon>fabids</taxon>
        <taxon>Fabales</taxon>
        <taxon>Fabaceae</taxon>
        <taxon>Papilionoideae</taxon>
        <taxon>50 kb inversion clade</taxon>
        <taxon>NPAAA clade</taxon>
        <taxon>Hologalegina</taxon>
        <taxon>IRL clade</taxon>
        <taxon>Trifolieae</taxon>
        <taxon>Trifolium</taxon>
    </lineage>
</organism>
<gene>
    <name evidence="1" type="ORF">L195_g008252</name>
</gene>
<protein>
    <submittedName>
        <fullName evidence="1">Uncharacterized protein</fullName>
    </submittedName>
</protein>
<accession>A0A2K3P8M7</accession>
<name>A0A2K3P8M7_TRIPR</name>
<dbReference type="EMBL" id="ASHM01004681">
    <property type="protein sequence ID" value="PNY11641.1"/>
    <property type="molecule type" value="Genomic_DNA"/>
</dbReference>
<dbReference type="Proteomes" id="UP000236291">
    <property type="component" value="Unassembled WGS sequence"/>
</dbReference>